<gene>
    <name evidence="1" type="ORF">AAGV28_02065</name>
</gene>
<keyword evidence="2" id="KW-1185">Reference proteome</keyword>
<comment type="caution">
    <text evidence="1">The sequence shown here is derived from an EMBL/GenBank/DDBJ whole genome shotgun (WGS) entry which is preliminary data.</text>
</comment>
<proteinExistence type="predicted"/>
<name>A0ABV4T871_9FLAO</name>
<dbReference type="Proteomes" id="UP001574169">
    <property type="component" value="Unassembled WGS sequence"/>
</dbReference>
<evidence type="ECO:0000313" key="2">
    <source>
        <dbReference type="Proteomes" id="UP001574169"/>
    </source>
</evidence>
<dbReference type="EMBL" id="JBCFQL010000002">
    <property type="protein sequence ID" value="MFA9190143.1"/>
    <property type="molecule type" value="Genomic_DNA"/>
</dbReference>
<accession>A0ABV4T871</accession>
<sequence length="97" mass="11178">MKLVARFFLFLFIVFLSTPTIISWIENSNDTPMFFSVSEDDNGKKEEKSIIFTEATPTNFKSKTTTIGCLIISKKISIHDNISRKIFSPPPNMMYYI</sequence>
<reference evidence="1 2" key="1">
    <citation type="submission" date="2024-04" db="EMBL/GenBank/DDBJ databases">
        <title>New Clade of Flavobacterium.</title>
        <authorList>
            <person name="Matos L."/>
            <person name="Proenca D.N."/>
            <person name="Fransisco R.M."/>
            <person name="Chung A.P."/>
            <person name="Maccario L."/>
            <person name="Sorensen S.J."/>
            <person name="Morais P.V."/>
        </authorList>
    </citation>
    <scope>NUCLEOTIDE SEQUENCE [LARGE SCALE GENOMIC DNA]</scope>
    <source>
        <strain evidence="1 2">FZUC8N2.13</strain>
    </source>
</reference>
<evidence type="ECO:0000313" key="1">
    <source>
        <dbReference type="EMBL" id="MFA9190143.1"/>
    </source>
</evidence>
<protein>
    <submittedName>
        <fullName evidence="1">Uncharacterized protein</fullName>
    </submittedName>
</protein>
<dbReference type="RefSeq" id="WP_373405171.1">
    <property type="nucleotide sequence ID" value="NZ_JBCFQL010000002.1"/>
</dbReference>
<organism evidence="1 2">
    <name type="scientific">Flavobacterium zubiriense</name>
    <dbReference type="NCBI Taxonomy" id="3138075"/>
    <lineage>
        <taxon>Bacteria</taxon>
        <taxon>Pseudomonadati</taxon>
        <taxon>Bacteroidota</taxon>
        <taxon>Flavobacteriia</taxon>
        <taxon>Flavobacteriales</taxon>
        <taxon>Flavobacteriaceae</taxon>
        <taxon>Flavobacterium</taxon>
    </lineage>
</organism>